<dbReference type="GO" id="GO:0005829">
    <property type="term" value="C:cytosol"/>
    <property type="evidence" value="ECO:0007669"/>
    <property type="project" value="TreeGrafter"/>
</dbReference>
<dbReference type="InterPro" id="IPR022893">
    <property type="entry name" value="Shikimate_DH_fam"/>
</dbReference>
<keyword evidence="2" id="KW-0057">Aromatic amino acid biosynthesis</keyword>
<dbReference type="InterPro" id="IPR046346">
    <property type="entry name" value="Aminoacid_DH-like_N_sf"/>
</dbReference>
<evidence type="ECO:0008006" key="7">
    <source>
        <dbReference type="Google" id="ProtNLM"/>
    </source>
</evidence>
<organism evidence="5 6">
    <name type="scientific">Glutamicibacter creatinolyticus</name>
    <dbReference type="NCBI Taxonomy" id="162496"/>
    <lineage>
        <taxon>Bacteria</taxon>
        <taxon>Bacillati</taxon>
        <taxon>Actinomycetota</taxon>
        <taxon>Actinomycetes</taxon>
        <taxon>Micrococcales</taxon>
        <taxon>Micrococcaceae</taxon>
        <taxon>Glutamicibacter</taxon>
    </lineage>
</organism>
<dbReference type="Proteomes" id="UP000307000">
    <property type="component" value="Chromosome"/>
</dbReference>
<dbReference type="RefSeq" id="WP_138926252.1">
    <property type="nucleotide sequence ID" value="NZ_CP034412.1"/>
</dbReference>
<evidence type="ECO:0000259" key="3">
    <source>
        <dbReference type="Pfam" id="PF08501"/>
    </source>
</evidence>
<dbReference type="EMBL" id="CP034412">
    <property type="protein sequence ID" value="QCY47225.1"/>
    <property type="molecule type" value="Genomic_DNA"/>
</dbReference>
<comment type="pathway">
    <text evidence="1">Metabolic intermediate biosynthesis; chorismate biosynthesis; chorismate from D-erythrose 4-phosphate and phosphoenolpyruvate: step 4/7.</text>
</comment>
<keyword evidence="6" id="KW-1185">Reference proteome</keyword>
<dbReference type="GO" id="GO:0050661">
    <property type="term" value="F:NADP binding"/>
    <property type="evidence" value="ECO:0007669"/>
    <property type="project" value="TreeGrafter"/>
</dbReference>
<dbReference type="PANTHER" id="PTHR21089">
    <property type="entry name" value="SHIKIMATE DEHYDROGENASE"/>
    <property type="match status" value="1"/>
</dbReference>
<dbReference type="Gene3D" id="3.40.50.10860">
    <property type="entry name" value="Leucine Dehydrogenase, chain A, domain 1"/>
    <property type="match status" value="1"/>
</dbReference>
<keyword evidence="2" id="KW-0028">Amino-acid biosynthesis</keyword>
<feature type="domain" description="Shikimate dehydrogenase substrate binding N-terminal" evidence="3">
    <location>
        <begin position="5"/>
        <end position="87"/>
    </location>
</feature>
<feature type="domain" description="SDH C-terminal" evidence="4">
    <location>
        <begin position="228"/>
        <end position="247"/>
    </location>
</feature>
<dbReference type="KEGG" id="gcr:GcLGCM259_1494"/>
<dbReference type="Pfam" id="PF08501">
    <property type="entry name" value="Shikimate_dh_N"/>
    <property type="match status" value="1"/>
</dbReference>
<evidence type="ECO:0000256" key="1">
    <source>
        <dbReference type="ARBA" id="ARBA00004871"/>
    </source>
</evidence>
<dbReference type="GO" id="GO:0019632">
    <property type="term" value="P:shikimate metabolic process"/>
    <property type="evidence" value="ECO:0007669"/>
    <property type="project" value="TreeGrafter"/>
</dbReference>
<dbReference type="GO" id="GO:0009423">
    <property type="term" value="P:chorismate biosynthetic process"/>
    <property type="evidence" value="ECO:0007669"/>
    <property type="project" value="TreeGrafter"/>
</dbReference>
<evidence type="ECO:0000259" key="4">
    <source>
        <dbReference type="Pfam" id="PF18317"/>
    </source>
</evidence>
<dbReference type="SUPFAM" id="SSF53223">
    <property type="entry name" value="Aminoacid dehydrogenase-like, N-terminal domain"/>
    <property type="match status" value="1"/>
</dbReference>
<dbReference type="GO" id="GO:0004764">
    <property type="term" value="F:shikimate 3-dehydrogenase (NADP+) activity"/>
    <property type="evidence" value="ECO:0007669"/>
    <property type="project" value="InterPro"/>
</dbReference>
<dbReference type="AlphaFoldDB" id="A0A5B7WVA6"/>
<dbReference type="InterPro" id="IPR013708">
    <property type="entry name" value="Shikimate_DH-bd_N"/>
</dbReference>
<sequence>MKAAVLGKPISHSKSPQLHRAAYRLLGVDLDYQRLELDPADAPDFAAGLRAGGWAGCSVTMPLKDVFIGHMDSVTDLVTTTGALNTIVVHPDGTLHGQNTDVYGIVRAFADAGIGHTGTGTILGAGNTALAAVQALHQMGAERVRFVVRDPARAGRVTALAAALGMAAEVSPVREITGDPVVVSTLPPSAADGWVPALGAGTGTLLDVAYDPWPSALAAAWRGPVINGLAMLVHQAVEQVRLFTGLDLAQEERENVTNTMFAAVALHRGR</sequence>
<dbReference type="Pfam" id="PF18317">
    <property type="entry name" value="SDH_C"/>
    <property type="match status" value="1"/>
</dbReference>
<dbReference type="Gene3D" id="3.40.50.720">
    <property type="entry name" value="NAD(P)-binding Rossmann-like Domain"/>
    <property type="match status" value="1"/>
</dbReference>
<dbReference type="PANTHER" id="PTHR21089:SF1">
    <property type="entry name" value="BIFUNCTIONAL 3-DEHYDROQUINATE DEHYDRATASE_SHIKIMATE DEHYDROGENASE, CHLOROPLASTIC"/>
    <property type="match status" value="1"/>
</dbReference>
<reference evidence="5 6" key="1">
    <citation type="submission" date="2018-12" db="EMBL/GenBank/DDBJ databases">
        <title>Complete Genome Sequence of Glutamicibacter creatinolyticus strain LGCM259,isolated from an abscess of a 12-year-old mare in Italy.</title>
        <authorList>
            <person name="Santos R.G."/>
            <person name="Silva A.L."/>
            <person name="Seyffert N."/>
            <person name="Castro T.L.P."/>
            <person name="Attili A.R."/>
            <person name="Rifici C."/>
            <person name="Mazzullo G."/>
            <person name="Brenig B."/>
            <person name="Venanzi F."/>
            <person name="Azevedo V."/>
        </authorList>
    </citation>
    <scope>NUCLEOTIDE SEQUENCE [LARGE SCALE GENOMIC DNA]</scope>
    <source>
        <strain evidence="5 6">LGCM 259</strain>
    </source>
</reference>
<dbReference type="SUPFAM" id="SSF51735">
    <property type="entry name" value="NAD(P)-binding Rossmann-fold domains"/>
    <property type="match status" value="1"/>
</dbReference>
<accession>A0A5B7WVA6</accession>
<dbReference type="InterPro" id="IPR036291">
    <property type="entry name" value="NAD(P)-bd_dom_sf"/>
</dbReference>
<dbReference type="GO" id="GO:0009073">
    <property type="term" value="P:aromatic amino acid family biosynthetic process"/>
    <property type="evidence" value="ECO:0007669"/>
    <property type="project" value="UniProtKB-KW"/>
</dbReference>
<dbReference type="InterPro" id="IPR041121">
    <property type="entry name" value="SDH_C"/>
</dbReference>
<protein>
    <recommendedName>
        <fullName evidence="7">Shikimate dehydrogenase</fullName>
    </recommendedName>
</protein>
<evidence type="ECO:0000313" key="5">
    <source>
        <dbReference type="EMBL" id="QCY47225.1"/>
    </source>
</evidence>
<name>A0A5B7WVA6_9MICC</name>
<evidence type="ECO:0000313" key="6">
    <source>
        <dbReference type="Proteomes" id="UP000307000"/>
    </source>
</evidence>
<dbReference type="CDD" id="cd01065">
    <property type="entry name" value="NAD_bind_Shikimate_DH"/>
    <property type="match status" value="1"/>
</dbReference>
<gene>
    <name evidence="5" type="ORF">GcLGCM259_1494</name>
</gene>
<evidence type="ECO:0000256" key="2">
    <source>
        <dbReference type="ARBA" id="ARBA00023141"/>
    </source>
</evidence>
<proteinExistence type="predicted"/>